<evidence type="ECO:0000313" key="3">
    <source>
        <dbReference type="EMBL" id="QHS87516.1"/>
    </source>
</evidence>
<accession>A0A6C0B603</accession>
<protein>
    <recommendedName>
        <fullName evidence="2">DUF5824 domain-containing protein</fullName>
    </recommendedName>
</protein>
<dbReference type="EMBL" id="MN739082">
    <property type="protein sequence ID" value="QHS87516.1"/>
    <property type="molecule type" value="Genomic_DNA"/>
</dbReference>
<dbReference type="Pfam" id="PF19141">
    <property type="entry name" value="DUF5824"/>
    <property type="match status" value="1"/>
</dbReference>
<dbReference type="AlphaFoldDB" id="A0A6C0B603"/>
<organism evidence="3">
    <name type="scientific">viral metagenome</name>
    <dbReference type="NCBI Taxonomy" id="1070528"/>
    <lineage>
        <taxon>unclassified sequences</taxon>
        <taxon>metagenomes</taxon>
        <taxon>organismal metagenomes</taxon>
    </lineage>
</organism>
<feature type="domain" description="DUF5824" evidence="2">
    <location>
        <begin position="4"/>
        <end position="124"/>
    </location>
</feature>
<sequence>MEFPIRYLPKMLSSADKQKQVAMLLKSKKLYKKGKYYTRKNVGSYKHKKSNHLENARRIYGIDHVGPNPDLAQKTGCSIEALEKIVKKGEGAYYSSGSRPNQTPQSWGLARLASAVTGGKSAAVDYDIIRDGCNHNKKAFILARRSRKKYGYGHSGAKHSGAKHSGAKHSRA</sequence>
<dbReference type="InterPro" id="IPR043862">
    <property type="entry name" value="DUF5824"/>
</dbReference>
<evidence type="ECO:0000259" key="2">
    <source>
        <dbReference type="Pfam" id="PF19141"/>
    </source>
</evidence>
<name>A0A6C0B603_9ZZZZ</name>
<evidence type="ECO:0000256" key="1">
    <source>
        <dbReference type="SAM" id="MobiDB-lite"/>
    </source>
</evidence>
<feature type="region of interest" description="Disordered" evidence="1">
    <location>
        <begin position="151"/>
        <end position="172"/>
    </location>
</feature>
<reference evidence="3" key="1">
    <citation type="journal article" date="2020" name="Nature">
        <title>Giant virus diversity and host interactions through global metagenomics.</title>
        <authorList>
            <person name="Schulz F."/>
            <person name="Roux S."/>
            <person name="Paez-Espino D."/>
            <person name="Jungbluth S."/>
            <person name="Walsh D.A."/>
            <person name="Denef V.J."/>
            <person name="McMahon K.D."/>
            <person name="Konstantinidis K.T."/>
            <person name="Eloe-Fadrosh E.A."/>
            <person name="Kyrpides N.C."/>
            <person name="Woyke T."/>
        </authorList>
    </citation>
    <scope>NUCLEOTIDE SEQUENCE</scope>
    <source>
        <strain evidence="3">GVMAG-M-3300010157-4</strain>
    </source>
</reference>
<proteinExistence type="predicted"/>